<dbReference type="EMBL" id="JAKOGI010003009">
    <property type="protein sequence ID" value="KAJ8420957.1"/>
    <property type="molecule type" value="Genomic_DNA"/>
</dbReference>
<keyword evidence="3" id="KW-1185">Reference proteome</keyword>
<evidence type="ECO:0000313" key="2">
    <source>
        <dbReference type="EMBL" id="KAJ8420957.1"/>
    </source>
</evidence>
<accession>A0A9Q1GKI5</accession>
<feature type="region of interest" description="Disordered" evidence="1">
    <location>
        <begin position="142"/>
        <end position="181"/>
    </location>
</feature>
<evidence type="ECO:0000313" key="3">
    <source>
        <dbReference type="Proteomes" id="UP001153076"/>
    </source>
</evidence>
<evidence type="ECO:0000256" key="1">
    <source>
        <dbReference type="SAM" id="MobiDB-lite"/>
    </source>
</evidence>
<reference evidence="2" key="1">
    <citation type="submission" date="2022-04" db="EMBL/GenBank/DDBJ databases">
        <title>Carnegiea gigantea Genome sequencing and assembly v2.</title>
        <authorList>
            <person name="Copetti D."/>
            <person name="Sanderson M.J."/>
            <person name="Burquez A."/>
            <person name="Wojciechowski M.F."/>
        </authorList>
    </citation>
    <scope>NUCLEOTIDE SEQUENCE</scope>
    <source>
        <strain evidence="2">SGP5-SGP5p</strain>
        <tissue evidence="2">Aerial part</tissue>
    </source>
</reference>
<sequence>MRIQGRRTGNGCRTIDSQSLLTCKRSPSSRGWRLLAIAVAKGHYRGVSFSTHQVFDKRPKMIFHLILGVNNHTKRWCYNHLEFRDLLAHFNHGKEDYNIQAFNAESIQASTPKSPITCGGIVSAIAYAWELEPLIRQLTPLFQGDDEDEPQPQDENIGGGEGGAGSSGAQAIPPEEKRYEPLLTRSRTKACSSGFNEVHFYSYIDDHFSRLNLRLDLFKEEEQLIHGKRQCKSKDDHANTRGEQESKKHKNSRAHDSLDLRIKATQLKDLDCAVMEQAWMNAHG</sequence>
<feature type="compositionally biased region" description="Basic and acidic residues" evidence="1">
    <location>
        <begin position="232"/>
        <end position="246"/>
    </location>
</feature>
<name>A0A9Q1GKI5_9CARY</name>
<organism evidence="2 3">
    <name type="scientific">Carnegiea gigantea</name>
    <dbReference type="NCBI Taxonomy" id="171969"/>
    <lineage>
        <taxon>Eukaryota</taxon>
        <taxon>Viridiplantae</taxon>
        <taxon>Streptophyta</taxon>
        <taxon>Embryophyta</taxon>
        <taxon>Tracheophyta</taxon>
        <taxon>Spermatophyta</taxon>
        <taxon>Magnoliopsida</taxon>
        <taxon>eudicotyledons</taxon>
        <taxon>Gunneridae</taxon>
        <taxon>Pentapetalae</taxon>
        <taxon>Caryophyllales</taxon>
        <taxon>Cactineae</taxon>
        <taxon>Cactaceae</taxon>
        <taxon>Cactoideae</taxon>
        <taxon>Echinocereeae</taxon>
        <taxon>Carnegiea</taxon>
    </lineage>
</organism>
<feature type="compositionally biased region" description="Gly residues" evidence="1">
    <location>
        <begin position="157"/>
        <end position="166"/>
    </location>
</feature>
<protein>
    <submittedName>
        <fullName evidence="2">Uncharacterized protein</fullName>
    </submittedName>
</protein>
<gene>
    <name evidence="2" type="ORF">Cgig2_001993</name>
</gene>
<feature type="region of interest" description="Disordered" evidence="1">
    <location>
        <begin position="227"/>
        <end position="257"/>
    </location>
</feature>
<dbReference type="Proteomes" id="UP001153076">
    <property type="component" value="Unassembled WGS sequence"/>
</dbReference>
<proteinExistence type="predicted"/>
<dbReference type="AlphaFoldDB" id="A0A9Q1GKI5"/>
<comment type="caution">
    <text evidence="2">The sequence shown here is derived from an EMBL/GenBank/DDBJ whole genome shotgun (WGS) entry which is preliminary data.</text>
</comment>